<protein>
    <submittedName>
        <fullName evidence="5">Prolyl oligopeptidase family serine peptidase</fullName>
    </submittedName>
</protein>
<dbReference type="SUPFAM" id="SSF82171">
    <property type="entry name" value="DPP6 N-terminal domain-like"/>
    <property type="match status" value="1"/>
</dbReference>
<name>A0A7K1TXT2_9BACT</name>
<comment type="caution">
    <text evidence="5">The sequence shown here is derived from an EMBL/GenBank/DDBJ whole genome shotgun (WGS) entry which is preliminary data.</text>
</comment>
<keyword evidence="6" id="KW-1185">Reference proteome</keyword>
<sequence length="709" mass="81713">MHTKHYWSVCFTVLCATSFTLKAQEKKDLTFRQIFKGEATGLYQPLPVIRGWADDTHYIEMRPENGSARAWKVDVKTGSATPYSTPPEGASVETRNNNIFYTAADGMETQLTADSAEEKNPTLSPDGKYVAFTRNNDLYSIEIATHKEIRYTTDGSDVAYNGWASWVYYEEILGRSSRYRAFWWSPDSRRLAYMHFNDSKVPVFPIYSEKGQHGYLENTRYPKAGDTNPAVRVGMVSVEGGNTVWADFNENDDQYFGPPFFTPEGHLWIQWKPRKQDHLKIYEIDPQTGAKKEIYDEKQSTWIDWYFTLPFLENGKGFLLQSDKSGWSHLYWYNMDGSLNKQLTSGKWSVKQFDYVDNKQQLVYFTARKEASTRTDYYQVSLKTGVITRLTFGEYMHTISASPGGSYFITTYSNLSTPARMTLLNNKGKVIRELGNSKGNQFDQYNLAGTTLQYYKTRDGLELPMTITMPLHMQPGKKYPVLISIYGGPGAGTVYDTWKQPLTSQWWAEEGVIQVAIDNRSSGQLGKMGMNYIYRQLGRYEIEDYMDAATWLRSQPWADPSKICITGGSFGGYMTCMALTYGADVFTHGIANYAVTDWHLYDSHYTERYMNTPAENPEGYKTTSVLNYADKYKGLIRIIHGTMDDNVHMQNSIQLVDKLENLGKHFEFMVYPGERHGWRTSIKSRHSDNEIYRFIYRYLLEKPFPQEFE</sequence>
<dbReference type="AlphaFoldDB" id="A0A7K1TXT2"/>
<reference evidence="5 6" key="1">
    <citation type="submission" date="2019-12" db="EMBL/GenBank/DDBJ databases">
        <title>Chitinophaga sp. strain ysch24 (GDMCC 1.1355), whole genome shotgun sequence.</title>
        <authorList>
            <person name="Zhang X."/>
        </authorList>
    </citation>
    <scope>NUCLEOTIDE SEQUENCE [LARGE SCALE GENOMIC DNA]</scope>
    <source>
        <strain evidence="6">ysch24</strain>
    </source>
</reference>
<feature type="domain" description="Peptidase S9 prolyl oligopeptidase catalytic" evidence="3">
    <location>
        <begin position="502"/>
        <end position="699"/>
    </location>
</feature>
<evidence type="ECO:0000259" key="3">
    <source>
        <dbReference type="Pfam" id="PF00326"/>
    </source>
</evidence>
<dbReference type="InterPro" id="IPR001375">
    <property type="entry name" value="Peptidase_S9_cat"/>
</dbReference>
<dbReference type="RefSeq" id="WP_157304282.1">
    <property type="nucleotide sequence ID" value="NZ_WRXN01000001.1"/>
</dbReference>
<dbReference type="Gene3D" id="2.140.10.30">
    <property type="entry name" value="Dipeptidylpeptidase IV, N-terminal domain"/>
    <property type="match status" value="1"/>
</dbReference>
<keyword evidence="2" id="KW-0378">Hydrolase</keyword>
<dbReference type="PROSITE" id="PS00708">
    <property type="entry name" value="PRO_ENDOPEP_SER"/>
    <property type="match status" value="1"/>
</dbReference>
<dbReference type="GO" id="GO:0006508">
    <property type="term" value="P:proteolysis"/>
    <property type="evidence" value="ECO:0007669"/>
    <property type="project" value="UniProtKB-KW"/>
</dbReference>
<dbReference type="InterPro" id="IPR050278">
    <property type="entry name" value="Serine_Prot_S9B/DPPIV"/>
</dbReference>
<dbReference type="GO" id="GO:0008239">
    <property type="term" value="F:dipeptidyl-peptidase activity"/>
    <property type="evidence" value="ECO:0007669"/>
    <property type="project" value="TreeGrafter"/>
</dbReference>
<dbReference type="Pfam" id="PF00326">
    <property type="entry name" value="Peptidase_S9"/>
    <property type="match status" value="1"/>
</dbReference>
<dbReference type="PANTHER" id="PTHR11731">
    <property type="entry name" value="PROTEASE FAMILY S9B,C DIPEPTIDYL-PEPTIDASE IV-RELATED"/>
    <property type="match status" value="1"/>
</dbReference>
<evidence type="ECO:0000256" key="1">
    <source>
        <dbReference type="ARBA" id="ARBA00022670"/>
    </source>
</evidence>
<dbReference type="Proteomes" id="UP000461730">
    <property type="component" value="Unassembled WGS sequence"/>
</dbReference>
<dbReference type="InterPro" id="IPR002469">
    <property type="entry name" value="Peptidase_S9B_N"/>
</dbReference>
<dbReference type="PANTHER" id="PTHR11731:SF193">
    <property type="entry name" value="DIPEPTIDYL PEPTIDASE 9"/>
    <property type="match status" value="1"/>
</dbReference>
<dbReference type="Gene3D" id="3.40.50.1820">
    <property type="entry name" value="alpha/beta hydrolase"/>
    <property type="match status" value="1"/>
</dbReference>
<gene>
    <name evidence="5" type="ORF">GO493_01445</name>
</gene>
<organism evidence="5 6">
    <name type="scientific">Chitinophaga tropicalis</name>
    <dbReference type="NCBI Taxonomy" id="2683588"/>
    <lineage>
        <taxon>Bacteria</taxon>
        <taxon>Pseudomonadati</taxon>
        <taxon>Bacteroidota</taxon>
        <taxon>Chitinophagia</taxon>
        <taxon>Chitinophagales</taxon>
        <taxon>Chitinophagaceae</taxon>
        <taxon>Chitinophaga</taxon>
    </lineage>
</organism>
<dbReference type="EMBL" id="WRXN01000001">
    <property type="protein sequence ID" value="MVT06909.1"/>
    <property type="molecule type" value="Genomic_DNA"/>
</dbReference>
<evidence type="ECO:0000313" key="6">
    <source>
        <dbReference type="Proteomes" id="UP000461730"/>
    </source>
</evidence>
<dbReference type="InterPro" id="IPR002471">
    <property type="entry name" value="Pept_S9_AS"/>
</dbReference>
<evidence type="ECO:0000259" key="4">
    <source>
        <dbReference type="Pfam" id="PF00930"/>
    </source>
</evidence>
<evidence type="ECO:0000313" key="5">
    <source>
        <dbReference type="EMBL" id="MVT06909.1"/>
    </source>
</evidence>
<dbReference type="InterPro" id="IPR029058">
    <property type="entry name" value="AB_hydrolase_fold"/>
</dbReference>
<proteinExistence type="predicted"/>
<dbReference type="Pfam" id="PF00930">
    <property type="entry name" value="DPPIV_N"/>
    <property type="match status" value="1"/>
</dbReference>
<accession>A0A7K1TXT2</accession>
<dbReference type="SUPFAM" id="SSF53474">
    <property type="entry name" value="alpha/beta-Hydrolases"/>
    <property type="match status" value="1"/>
</dbReference>
<dbReference type="GO" id="GO:0004252">
    <property type="term" value="F:serine-type endopeptidase activity"/>
    <property type="evidence" value="ECO:0007669"/>
    <property type="project" value="InterPro"/>
</dbReference>
<evidence type="ECO:0000256" key="2">
    <source>
        <dbReference type="ARBA" id="ARBA00022801"/>
    </source>
</evidence>
<keyword evidence="1" id="KW-0645">Protease</keyword>
<feature type="domain" description="Dipeptidylpeptidase IV N-terminal" evidence="4">
    <location>
        <begin position="100"/>
        <end position="418"/>
    </location>
</feature>